<feature type="compositionally biased region" description="Basic residues" evidence="1">
    <location>
        <begin position="398"/>
        <end position="412"/>
    </location>
</feature>
<feature type="compositionally biased region" description="Low complexity" evidence="1">
    <location>
        <begin position="345"/>
        <end position="357"/>
    </location>
</feature>
<feature type="domain" description="DUF7527" evidence="2">
    <location>
        <begin position="518"/>
        <end position="754"/>
    </location>
</feature>
<feature type="compositionally biased region" description="Polar residues" evidence="1">
    <location>
        <begin position="426"/>
        <end position="438"/>
    </location>
</feature>
<dbReference type="InterPro" id="IPR055949">
    <property type="entry name" value="DUF7527"/>
</dbReference>
<protein>
    <recommendedName>
        <fullName evidence="2">DUF7527 domain-containing protein</fullName>
    </recommendedName>
</protein>
<feature type="compositionally biased region" description="Low complexity" evidence="1">
    <location>
        <begin position="298"/>
        <end position="320"/>
    </location>
</feature>
<feature type="compositionally biased region" description="Acidic residues" evidence="1">
    <location>
        <begin position="203"/>
        <end position="261"/>
    </location>
</feature>
<name>M0IVX0_9EURY</name>
<dbReference type="Gene3D" id="1.20.5.1160">
    <property type="entry name" value="Vasodilator-stimulated phosphoprotein"/>
    <property type="match status" value="1"/>
</dbReference>
<evidence type="ECO:0000259" key="2">
    <source>
        <dbReference type="Pfam" id="PF24371"/>
    </source>
</evidence>
<keyword evidence="4" id="KW-1185">Reference proteome</keyword>
<evidence type="ECO:0000313" key="3">
    <source>
        <dbReference type="EMBL" id="EMA00198.1"/>
    </source>
</evidence>
<dbReference type="AlphaFoldDB" id="M0IVX0"/>
<feature type="compositionally biased region" description="Low complexity" evidence="1">
    <location>
        <begin position="262"/>
        <end position="277"/>
    </location>
</feature>
<sequence length="754" mass="80301">MDSEIIDAVTGWDSAPAERGYGGLRSLADDGFTGAVVAGMTWGFMLNGRLLGVFDGTVDGFEGESIEAYRAPDPALPLLYAMRETGGDVRAQYYTEETPLQDADGTLSAGGFTGYVELSENVLSGDYYVVYHGGKSMSAAFVGNSRRLITGDEAFERASGEVGIYKVYDVDLDLVDIPGGEPDEEAAETAGVAAGGVAPAGDEAAEDAAEDADAPTATDEPETTTDADEDDAETPDIGGVDDDADFVGDEPAAADEPEPADGEPAPAASADAAAGDAEPTEPSTPDDGPTGSEPDPSGPASEPQSSESAEATAPSASRSSQADAESRSPTTDGPVVVDAPQKNGEPAAADEPSAADDATGDDVFSAEAQWRNARSIPSLDPRDAEGESVDGRPGTPRSHQRNTTHATHRRPSRGGAAAESRPSPEDQPTQRQSQPAEQTSEEPAVDPAEAESLKQRVESLSSERDRLESERDALREERDEHRSRAEELEGRVAELESEVERLRRQLDEAGIRSTDRSMSADEALRGTNLFVRYARKGEATLEKAHDGQASREEVTENLRLEHHTTFDTEGLGIDGQPYEEFLHETPEYGFAKWVVTDLLYEIGETGNRSSLAGVFDSIPKADRIELYGSVSIPLGDGEAESRQFDIIVRDQMGEPLFVANLNDSRDPATRPMVTQLIKDSKTVADAKETLGSAFMVTKSFFEPGALEAATEETGGGLLSRSKRKSFVKLSRKQGYHLCLVEARGGEFHLNVPDL</sequence>
<dbReference type="Proteomes" id="UP000011553">
    <property type="component" value="Unassembled WGS sequence"/>
</dbReference>
<dbReference type="PATRIC" id="fig|662478.6.peg.3369"/>
<accession>M0IVX0</accession>
<organism evidence="3 4">
    <name type="scientific">Haloferax denitrificans ATCC 35960</name>
    <dbReference type="NCBI Taxonomy" id="662478"/>
    <lineage>
        <taxon>Archaea</taxon>
        <taxon>Methanobacteriati</taxon>
        <taxon>Methanobacteriota</taxon>
        <taxon>Stenosarchaea group</taxon>
        <taxon>Halobacteria</taxon>
        <taxon>Halobacteriales</taxon>
        <taxon>Haloferacaceae</taxon>
        <taxon>Haloferax</taxon>
    </lineage>
</organism>
<dbReference type="Pfam" id="PF24371">
    <property type="entry name" value="DUF7527"/>
    <property type="match status" value="1"/>
</dbReference>
<evidence type="ECO:0000256" key="1">
    <source>
        <dbReference type="SAM" id="MobiDB-lite"/>
    </source>
</evidence>
<feature type="compositionally biased region" description="Basic and acidic residues" evidence="1">
    <location>
        <begin position="451"/>
        <end position="491"/>
    </location>
</feature>
<dbReference type="RefSeq" id="WP_004970881.1">
    <property type="nucleotide sequence ID" value="NZ_AOLP01000019.1"/>
</dbReference>
<feature type="region of interest" description="Disordered" evidence="1">
    <location>
        <begin position="198"/>
        <end position="491"/>
    </location>
</feature>
<gene>
    <name evidence="3" type="ORF">C438_17100</name>
</gene>
<proteinExistence type="predicted"/>
<reference evidence="3 4" key="1">
    <citation type="journal article" date="2014" name="PLoS Genet.">
        <title>Phylogenetically driven sequencing of extremely halophilic archaea reveals strategies for static and dynamic osmo-response.</title>
        <authorList>
            <person name="Becker E.A."/>
            <person name="Seitzer P.M."/>
            <person name="Tritt A."/>
            <person name="Larsen D."/>
            <person name="Krusor M."/>
            <person name="Yao A.I."/>
            <person name="Wu D."/>
            <person name="Madern D."/>
            <person name="Eisen J.A."/>
            <person name="Darling A.E."/>
            <person name="Facciotti M.T."/>
        </authorList>
    </citation>
    <scope>NUCLEOTIDE SEQUENCE [LARGE SCALE GENOMIC DNA]</scope>
    <source>
        <strain evidence="3 4">ATCC 35960</strain>
    </source>
</reference>
<dbReference type="EMBL" id="AOLP01000019">
    <property type="protein sequence ID" value="EMA00198.1"/>
    <property type="molecule type" value="Genomic_DNA"/>
</dbReference>
<feature type="compositionally biased region" description="Polar residues" evidence="1">
    <location>
        <begin position="321"/>
        <end position="331"/>
    </location>
</feature>
<evidence type="ECO:0000313" key="4">
    <source>
        <dbReference type="Proteomes" id="UP000011553"/>
    </source>
</evidence>
<comment type="caution">
    <text evidence="3">The sequence shown here is derived from an EMBL/GenBank/DDBJ whole genome shotgun (WGS) entry which is preliminary data.</text>
</comment>